<keyword evidence="1" id="KW-0808">Transferase</keyword>
<evidence type="ECO:0000256" key="1">
    <source>
        <dbReference type="ARBA" id="ARBA00022679"/>
    </source>
</evidence>
<dbReference type="RefSeq" id="WP_220230745.1">
    <property type="nucleotide sequence ID" value="NZ_JAICBX010000005.1"/>
</dbReference>
<dbReference type="InterPro" id="IPR029056">
    <property type="entry name" value="Ribokinase-like"/>
</dbReference>
<dbReference type="PANTHER" id="PTHR10584">
    <property type="entry name" value="SUGAR KINASE"/>
    <property type="match status" value="1"/>
</dbReference>
<keyword evidence="5" id="KW-1185">Reference proteome</keyword>
<accession>A0AAE2ZUS1</accession>
<dbReference type="InterPro" id="IPR011611">
    <property type="entry name" value="PfkB_dom"/>
</dbReference>
<dbReference type="AlphaFoldDB" id="A0AAE2ZUS1"/>
<protein>
    <submittedName>
        <fullName evidence="4">Carbohydrate kinase family protein</fullName>
    </submittedName>
</protein>
<organism evidence="4 5">
    <name type="scientific">Flavimaribacter sediminis</name>
    <dbReference type="NCBI Taxonomy" id="2865987"/>
    <lineage>
        <taxon>Bacteria</taxon>
        <taxon>Pseudomonadati</taxon>
        <taxon>Pseudomonadota</taxon>
        <taxon>Alphaproteobacteria</taxon>
        <taxon>Hyphomicrobiales</taxon>
        <taxon>Rhizobiaceae</taxon>
        <taxon>Flavimaribacter</taxon>
    </lineage>
</organism>
<reference evidence="4" key="1">
    <citation type="submission" date="2021-08" db="EMBL/GenBank/DDBJ databases">
        <title>Hoeflea bacterium WL0058 sp. nov., isolated from the sediment.</title>
        <authorList>
            <person name="Wang L."/>
            <person name="Zhang D."/>
        </authorList>
    </citation>
    <scope>NUCLEOTIDE SEQUENCE</scope>
    <source>
        <strain evidence="4">WL0058</strain>
    </source>
</reference>
<feature type="domain" description="Carbohydrate kinase PfkB" evidence="3">
    <location>
        <begin position="17"/>
        <end position="264"/>
    </location>
</feature>
<evidence type="ECO:0000256" key="2">
    <source>
        <dbReference type="ARBA" id="ARBA00022777"/>
    </source>
</evidence>
<comment type="caution">
    <text evidence="4">The sequence shown here is derived from an EMBL/GenBank/DDBJ whole genome shotgun (WGS) entry which is preliminary data.</text>
</comment>
<proteinExistence type="predicted"/>
<name>A0AAE2ZUS1_9HYPH</name>
<evidence type="ECO:0000259" key="3">
    <source>
        <dbReference type="Pfam" id="PF00294"/>
    </source>
</evidence>
<dbReference type="Gene3D" id="3.40.1190.20">
    <property type="match status" value="1"/>
</dbReference>
<dbReference type="PROSITE" id="PS00584">
    <property type="entry name" value="PFKB_KINASES_2"/>
    <property type="match status" value="1"/>
</dbReference>
<keyword evidence="2 4" id="KW-0418">Kinase</keyword>
<evidence type="ECO:0000313" key="5">
    <source>
        <dbReference type="Proteomes" id="UP001196509"/>
    </source>
</evidence>
<sequence>MTQLAVTGYASLDYPVALSGRAEGNATTHIKWRSAEDWPRLGGCPAYVAAAAVSHGVTASPVCWTGANREGDLFVSALEKKGVSTAGVDRIAGERAPSAMLIYQSDGSCICLYDPAFGGAETLTDVQARVIADAENLCVTVGPGHLMDAILAARNPQGRLSWVLKNDLNCFTPEICRRLSADAEIIFCNRHERGLIAETREDVLIVETQGAEGVVVERCGERTEIAVEPVSALDTTGAGDTFAGGFLGAWSSGVDDPVEAARCGIADVRSLLVERSGGHLE</sequence>
<dbReference type="InterPro" id="IPR002173">
    <property type="entry name" value="Carboh/pur_kinase_PfkB_CS"/>
</dbReference>
<evidence type="ECO:0000313" key="4">
    <source>
        <dbReference type="EMBL" id="MBW8640022.1"/>
    </source>
</evidence>
<dbReference type="EMBL" id="JAICBX010000005">
    <property type="protein sequence ID" value="MBW8640022.1"/>
    <property type="molecule type" value="Genomic_DNA"/>
</dbReference>
<dbReference type="Proteomes" id="UP001196509">
    <property type="component" value="Unassembled WGS sequence"/>
</dbReference>
<dbReference type="GO" id="GO:0016301">
    <property type="term" value="F:kinase activity"/>
    <property type="evidence" value="ECO:0007669"/>
    <property type="project" value="UniProtKB-KW"/>
</dbReference>
<dbReference type="SUPFAM" id="SSF53613">
    <property type="entry name" value="Ribokinase-like"/>
    <property type="match status" value="1"/>
</dbReference>
<dbReference type="Pfam" id="PF00294">
    <property type="entry name" value="PfkB"/>
    <property type="match status" value="1"/>
</dbReference>
<gene>
    <name evidence="4" type="ORF">K1W69_22695</name>
</gene>
<dbReference type="PANTHER" id="PTHR10584:SF166">
    <property type="entry name" value="RIBOKINASE"/>
    <property type="match status" value="1"/>
</dbReference>